<reference evidence="1 2" key="1">
    <citation type="submission" date="2018-07" db="EMBL/GenBank/DDBJ databases">
        <title>A draft genome of a endophytic bacteria, a new species of Pedobacter.</title>
        <authorList>
            <person name="Zhang Z.D."/>
            <person name="Chen Z.J."/>
        </authorList>
    </citation>
    <scope>NUCLEOTIDE SEQUENCE [LARGE SCALE GENOMIC DNA]</scope>
    <source>
        <strain evidence="1 2">RS10</strain>
    </source>
</reference>
<sequence length="86" mass="10019">MHLNCLVILESFPSGEKLPLFWVADFIPWTGSKRERLDKRKILPKEIIRYSNTTPIIEQLGTCLTFTSIKFNNLNNDAKINNNLKR</sequence>
<accession>A0A366L582</accession>
<organism evidence="1 2">
    <name type="scientific">Pedobacter miscanthi</name>
    <dbReference type="NCBI Taxonomy" id="2259170"/>
    <lineage>
        <taxon>Bacteria</taxon>
        <taxon>Pseudomonadati</taxon>
        <taxon>Bacteroidota</taxon>
        <taxon>Sphingobacteriia</taxon>
        <taxon>Sphingobacteriales</taxon>
        <taxon>Sphingobacteriaceae</taxon>
        <taxon>Pedobacter</taxon>
    </lineage>
</organism>
<keyword evidence="2" id="KW-1185">Reference proteome</keyword>
<dbReference type="AlphaFoldDB" id="A0A366L582"/>
<protein>
    <submittedName>
        <fullName evidence="1">Uncharacterized protein</fullName>
    </submittedName>
</protein>
<evidence type="ECO:0000313" key="1">
    <source>
        <dbReference type="EMBL" id="RBQ08940.1"/>
    </source>
</evidence>
<dbReference type="Proteomes" id="UP000252081">
    <property type="component" value="Unassembled WGS sequence"/>
</dbReference>
<proteinExistence type="predicted"/>
<name>A0A366L582_9SPHI</name>
<dbReference type="EMBL" id="QNQU01000005">
    <property type="protein sequence ID" value="RBQ08940.1"/>
    <property type="molecule type" value="Genomic_DNA"/>
</dbReference>
<gene>
    <name evidence="1" type="ORF">DRW42_06945</name>
</gene>
<comment type="caution">
    <text evidence="1">The sequence shown here is derived from an EMBL/GenBank/DDBJ whole genome shotgun (WGS) entry which is preliminary data.</text>
</comment>
<evidence type="ECO:0000313" key="2">
    <source>
        <dbReference type="Proteomes" id="UP000252081"/>
    </source>
</evidence>